<organism evidence="2 3">
    <name type="scientific">Shewanella holmiensis</name>
    <dbReference type="NCBI Taxonomy" id="2952222"/>
    <lineage>
        <taxon>Bacteria</taxon>
        <taxon>Pseudomonadati</taxon>
        <taxon>Pseudomonadota</taxon>
        <taxon>Gammaproteobacteria</taxon>
        <taxon>Alteromonadales</taxon>
        <taxon>Shewanellaceae</taxon>
        <taxon>Shewanella</taxon>
    </lineage>
</organism>
<gene>
    <name evidence="2" type="ORF">NE535_11840</name>
</gene>
<accession>A0A9X3AVC1</accession>
<dbReference type="RefSeq" id="WP_261298855.1">
    <property type="nucleotide sequence ID" value="NZ_JAMTCD010000014.1"/>
</dbReference>
<evidence type="ECO:0000256" key="1">
    <source>
        <dbReference type="SAM" id="SignalP"/>
    </source>
</evidence>
<evidence type="ECO:0000313" key="3">
    <source>
        <dbReference type="Proteomes" id="UP001155546"/>
    </source>
</evidence>
<name>A0A9X3AVC1_9GAMM</name>
<sequence length="180" mass="20598">MNMNYLLIAGVLISNLAIADEAEVTSPVTENGIVKVEWQDPASYRDIKSSNELQSRFENRFFETMTKNINKKAEKTLKPNQKLVMQVSDVDLAGDMRPTFGATPGDLRVVKELYPPRMTFTYQILEGEQVIMAGDEKLTDMGFMQRLNRVNERPFRAETTMIENWLTRTVAPQLNQEMSN</sequence>
<feature type="chain" id="PRO_5040897391" evidence="1">
    <location>
        <begin position="20"/>
        <end position="180"/>
    </location>
</feature>
<dbReference type="Proteomes" id="UP001155546">
    <property type="component" value="Unassembled WGS sequence"/>
</dbReference>
<keyword evidence="1" id="KW-0732">Signal</keyword>
<dbReference type="EMBL" id="JAMTCD010000014">
    <property type="protein sequence ID" value="MCT7942485.1"/>
    <property type="molecule type" value="Genomic_DNA"/>
</dbReference>
<reference evidence="2" key="1">
    <citation type="journal article" date="2023" name="Int. J. Syst. Evol. Microbiol.">
        <title>&lt;i&gt;Shewanella septentrionalis&lt;/i&gt; sp. nov. and &lt;i&gt;Shewanella holmiensis&lt;/i&gt; sp. nov., isolated from Baltic Sea water and sediments.</title>
        <authorList>
            <person name="Martin-Rodriguez A.J."/>
            <person name="Thorell K."/>
            <person name="Joffre E."/>
            <person name="Jensie-Markopoulos S."/>
            <person name="Moore E.R.B."/>
            <person name="Sjoling A."/>
        </authorList>
    </citation>
    <scope>NUCLEOTIDE SEQUENCE</scope>
    <source>
        <strain evidence="2">SP1S2-7</strain>
    </source>
</reference>
<protein>
    <submittedName>
        <fullName evidence="2">DUF3016 domain-containing protein</fullName>
    </submittedName>
</protein>
<proteinExistence type="predicted"/>
<keyword evidence="3" id="KW-1185">Reference proteome</keyword>
<dbReference type="Pfam" id="PF11454">
    <property type="entry name" value="DUF3016"/>
    <property type="match status" value="1"/>
</dbReference>
<feature type="signal peptide" evidence="1">
    <location>
        <begin position="1"/>
        <end position="19"/>
    </location>
</feature>
<comment type="caution">
    <text evidence="2">The sequence shown here is derived from an EMBL/GenBank/DDBJ whole genome shotgun (WGS) entry which is preliminary data.</text>
</comment>
<dbReference type="AlphaFoldDB" id="A0A9X3AVC1"/>
<dbReference type="InterPro" id="IPR021557">
    <property type="entry name" value="DUF3016"/>
</dbReference>
<evidence type="ECO:0000313" key="2">
    <source>
        <dbReference type="EMBL" id="MCT7942485.1"/>
    </source>
</evidence>